<organism evidence="3 4">
    <name type="scientific">Nibrella viscosa</name>
    <dbReference type="NCBI Taxonomy" id="1084524"/>
    <lineage>
        <taxon>Bacteria</taxon>
        <taxon>Pseudomonadati</taxon>
        <taxon>Bacteroidota</taxon>
        <taxon>Cytophagia</taxon>
        <taxon>Cytophagales</taxon>
        <taxon>Spirosomataceae</taxon>
        <taxon>Nibrella</taxon>
    </lineage>
</organism>
<dbReference type="EMBL" id="BAABHB010000008">
    <property type="protein sequence ID" value="GAA4411268.1"/>
    <property type="molecule type" value="Genomic_DNA"/>
</dbReference>
<dbReference type="Gene3D" id="2.40.50.1020">
    <property type="entry name" value="LytTr DNA-binding domain"/>
    <property type="match status" value="1"/>
</dbReference>
<dbReference type="GO" id="GO:0003677">
    <property type="term" value="F:DNA binding"/>
    <property type="evidence" value="ECO:0007669"/>
    <property type="project" value="UniProtKB-KW"/>
</dbReference>
<accession>A0ABP8KPG1</accession>
<reference evidence="4" key="1">
    <citation type="journal article" date="2019" name="Int. J. Syst. Evol. Microbiol.">
        <title>The Global Catalogue of Microorganisms (GCM) 10K type strain sequencing project: providing services to taxonomists for standard genome sequencing and annotation.</title>
        <authorList>
            <consortium name="The Broad Institute Genomics Platform"/>
            <consortium name="The Broad Institute Genome Sequencing Center for Infectious Disease"/>
            <person name="Wu L."/>
            <person name="Ma J."/>
        </authorList>
    </citation>
    <scope>NUCLEOTIDE SEQUENCE [LARGE SCALE GENOMIC DNA]</scope>
    <source>
        <strain evidence="4">JCM 17925</strain>
    </source>
</reference>
<gene>
    <name evidence="3" type="ORF">GCM10023187_36850</name>
</gene>
<protein>
    <submittedName>
        <fullName evidence="3">LytTR family DNA-binding domain-containing protein</fullName>
    </submittedName>
</protein>
<dbReference type="Pfam" id="PF04397">
    <property type="entry name" value="LytTR"/>
    <property type="match status" value="1"/>
</dbReference>
<dbReference type="PANTHER" id="PTHR37299">
    <property type="entry name" value="TRANSCRIPTIONAL REGULATOR-RELATED"/>
    <property type="match status" value="1"/>
</dbReference>
<dbReference type="PANTHER" id="PTHR37299:SF1">
    <property type="entry name" value="STAGE 0 SPORULATION PROTEIN A HOMOLOG"/>
    <property type="match status" value="1"/>
</dbReference>
<dbReference type="Proteomes" id="UP001500936">
    <property type="component" value="Unassembled WGS sequence"/>
</dbReference>
<evidence type="ECO:0000313" key="3">
    <source>
        <dbReference type="EMBL" id="GAA4411268.1"/>
    </source>
</evidence>
<feature type="transmembrane region" description="Helical" evidence="1">
    <location>
        <begin position="20"/>
        <end position="41"/>
    </location>
</feature>
<feature type="transmembrane region" description="Helical" evidence="1">
    <location>
        <begin position="53"/>
        <end position="71"/>
    </location>
</feature>
<evidence type="ECO:0000259" key="2">
    <source>
        <dbReference type="PROSITE" id="PS50930"/>
    </source>
</evidence>
<feature type="domain" description="HTH LytTR-type" evidence="2">
    <location>
        <begin position="176"/>
        <end position="284"/>
    </location>
</feature>
<keyword evidence="1" id="KW-1133">Transmembrane helix</keyword>
<dbReference type="InterPro" id="IPR046947">
    <property type="entry name" value="LytR-like"/>
</dbReference>
<proteinExistence type="predicted"/>
<name>A0ABP8KPG1_9BACT</name>
<keyword evidence="1" id="KW-0812">Transmembrane</keyword>
<dbReference type="PROSITE" id="PS50930">
    <property type="entry name" value="HTH_LYTTR"/>
    <property type="match status" value="1"/>
</dbReference>
<keyword evidence="3" id="KW-0238">DNA-binding</keyword>
<feature type="transmembrane region" description="Helical" evidence="1">
    <location>
        <begin position="124"/>
        <end position="146"/>
    </location>
</feature>
<sequence>MLRILKQPYPIEEAGNRLMFRIACIGAFVGLFLLLFQPFGLSLWQTEYKTLKILGFGLITFVITAFNYFVWPAIWPRQFSDERWTVGREIALVLLNILLIALGNMLYMTWMIGHPAYVTDLVSAILITFLVGIFPVAGSIIFNYIVQLKKYSRTAAEAPVHEPKPVLPSGEQPLVLLAENEKDTVTVKPSSLLYIESSDNYSTIVTDEDGRAQKTLLRSSLSRLEGQITHPAIVRCHRSYIVNLDRVEKVTGNAQGYKLHMLNAQHVVPVARKYNDSFISRLKATA</sequence>
<dbReference type="InterPro" id="IPR007492">
    <property type="entry name" value="LytTR_DNA-bd_dom"/>
</dbReference>
<keyword evidence="4" id="KW-1185">Reference proteome</keyword>
<feature type="transmembrane region" description="Helical" evidence="1">
    <location>
        <begin position="92"/>
        <end position="112"/>
    </location>
</feature>
<evidence type="ECO:0000313" key="4">
    <source>
        <dbReference type="Proteomes" id="UP001500936"/>
    </source>
</evidence>
<evidence type="ECO:0000256" key="1">
    <source>
        <dbReference type="SAM" id="Phobius"/>
    </source>
</evidence>
<dbReference type="RefSeq" id="WP_345269379.1">
    <property type="nucleotide sequence ID" value="NZ_BAABHB010000008.1"/>
</dbReference>
<comment type="caution">
    <text evidence="3">The sequence shown here is derived from an EMBL/GenBank/DDBJ whole genome shotgun (WGS) entry which is preliminary data.</text>
</comment>
<keyword evidence="1" id="KW-0472">Membrane</keyword>
<dbReference type="SMART" id="SM00850">
    <property type="entry name" value="LytTR"/>
    <property type="match status" value="1"/>
</dbReference>